<dbReference type="RefSeq" id="WP_168041269.1">
    <property type="nucleotide sequence ID" value="NZ_JAAEDK010000044.1"/>
</dbReference>
<keyword evidence="5" id="KW-1185">Reference proteome</keyword>
<dbReference type="SUPFAM" id="SSF53300">
    <property type="entry name" value="vWA-like"/>
    <property type="match status" value="1"/>
</dbReference>
<feature type="region of interest" description="Disordered" evidence="1">
    <location>
        <begin position="260"/>
        <end position="294"/>
    </location>
</feature>
<evidence type="ECO:0000259" key="2">
    <source>
        <dbReference type="Pfam" id="PF13400"/>
    </source>
</evidence>
<evidence type="ECO:0000313" key="3">
    <source>
        <dbReference type="EMBL" id="MBR0661089.1"/>
    </source>
</evidence>
<evidence type="ECO:0000313" key="6">
    <source>
        <dbReference type="Proteomes" id="UP001138708"/>
    </source>
</evidence>
<organism evidence="3 6">
    <name type="scientific">Neoroseomonas oryzicola</name>
    <dbReference type="NCBI Taxonomy" id="535904"/>
    <lineage>
        <taxon>Bacteria</taxon>
        <taxon>Pseudomonadati</taxon>
        <taxon>Pseudomonadota</taxon>
        <taxon>Alphaproteobacteria</taxon>
        <taxon>Acetobacterales</taxon>
        <taxon>Acetobacteraceae</taxon>
        <taxon>Neoroseomonas</taxon>
    </lineage>
</organism>
<dbReference type="Gene3D" id="3.40.50.410">
    <property type="entry name" value="von Willebrand factor, type A domain"/>
    <property type="match status" value="1"/>
</dbReference>
<reference evidence="3" key="1">
    <citation type="submission" date="2020-01" db="EMBL/GenBank/DDBJ databases">
        <authorList>
            <person name="Rat A."/>
        </authorList>
    </citation>
    <scope>NUCLEOTIDE SEQUENCE</scope>
    <source>
        <strain evidence="3">LMG 31161</strain>
    </source>
</reference>
<dbReference type="AlphaFoldDB" id="A0A9X9WL79"/>
<evidence type="ECO:0000313" key="4">
    <source>
        <dbReference type="EMBL" id="NKE17417.1"/>
    </source>
</evidence>
<dbReference type="Proteomes" id="UP000746741">
    <property type="component" value="Unassembled WGS sequence"/>
</dbReference>
<reference evidence="3" key="3">
    <citation type="journal article" date="2021" name="Syst. Appl. Microbiol.">
        <title>Roseomonas hellenica sp. nov., isolated from roots of wild-growing Alkanna tinctoria.</title>
        <authorList>
            <person name="Rat A."/>
            <person name="Naranjo H.D."/>
            <person name="Lebbe L."/>
            <person name="Cnockaert M."/>
            <person name="Krigas N."/>
            <person name="Grigoriadou K."/>
            <person name="Maloupa E."/>
            <person name="Willems A."/>
        </authorList>
    </citation>
    <scope>NUCLEOTIDE SEQUENCE</scope>
    <source>
        <strain evidence="3">LMG 31161</strain>
    </source>
</reference>
<dbReference type="Pfam" id="PF13400">
    <property type="entry name" value="Tad"/>
    <property type="match status" value="1"/>
</dbReference>
<proteinExistence type="predicted"/>
<sequence>MRRLRALLAGRRGAVAMLAGLAALPLLVMAGAAIDLTRLYILHSRLVTATDAAALAGARAINDADRDTQIQRWFWANFTRTTPGRTAGFMGSEVTAFTISVEDSNRVVRVRARAAIPTTVLRLIGQDTLVAQADQAARRQDRGMELALVLDVTGSMAGAAMTALRDAATDMINILYGPNETVPNLWVSVVPYTATVNIGRSRTGWLAAGSLDPTAYGSTVWRGCVQARHQNGEDETDTPPSLAPFRPHLWRSTVGRYSPNLGDNEWTNTTITEPNPENPPSDAAQNNLGNNAKGPNLGCGRAILPLTQPRSTILTEITNLRATHRGGTMANLGLQMGWANLSPRWQGLWGNAALPLAYNTPFMDKVLVLMTDGNNEWYDWPEGAPGSCRATGSSPPCRSSYVNDGDADMTAYGRLKENRLGLSNPTNTNARTEIDARMSRLCTRIKQAGITVYTITFNVTSSTTQTLYRNCASRPEAYFNSPDTTALRAAFREIAGQLANLRLVR</sequence>
<accession>A0A9X9WL79</accession>
<evidence type="ECO:0000313" key="5">
    <source>
        <dbReference type="Proteomes" id="UP000746741"/>
    </source>
</evidence>
<evidence type="ECO:0000256" key="1">
    <source>
        <dbReference type="SAM" id="MobiDB-lite"/>
    </source>
</evidence>
<feature type="compositionally biased region" description="Low complexity" evidence="1">
    <location>
        <begin position="264"/>
        <end position="275"/>
    </location>
</feature>
<dbReference type="InterPro" id="IPR028087">
    <property type="entry name" value="Tad_N"/>
</dbReference>
<dbReference type="EMBL" id="JAAVUP010000002">
    <property type="protein sequence ID" value="NKE17417.1"/>
    <property type="molecule type" value="Genomic_DNA"/>
</dbReference>
<dbReference type="InterPro" id="IPR036465">
    <property type="entry name" value="vWFA_dom_sf"/>
</dbReference>
<comment type="caution">
    <text evidence="3">The sequence shown here is derived from an EMBL/GenBank/DDBJ whole genome shotgun (WGS) entry which is preliminary data.</text>
</comment>
<dbReference type="EMBL" id="JAAEDK010000044">
    <property type="protein sequence ID" value="MBR0661089.1"/>
    <property type="molecule type" value="Genomic_DNA"/>
</dbReference>
<dbReference type="Proteomes" id="UP001138708">
    <property type="component" value="Unassembled WGS sequence"/>
</dbReference>
<protein>
    <submittedName>
        <fullName evidence="3">Flp pilus assembly protein TadG</fullName>
    </submittedName>
</protein>
<feature type="domain" description="Putative Flp pilus-assembly TadG-like N-terminal" evidence="2">
    <location>
        <begin position="13"/>
        <end position="60"/>
    </location>
</feature>
<name>A0A9X9WL79_9PROT</name>
<reference evidence="4 5" key="2">
    <citation type="submission" date="2020-02" db="EMBL/GenBank/DDBJ databases">
        <authorList>
            <person name="Sun Q."/>
            <person name="Inoue M."/>
        </authorList>
    </citation>
    <scope>NUCLEOTIDE SEQUENCE [LARGE SCALE GENOMIC DNA]</scope>
    <source>
        <strain evidence="4 5">KCTC 22478</strain>
    </source>
</reference>
<gene>
    <name evidence="4" type="ORF">GWK15_10725</name>
    <name evidence="3" type="ORF">GXW75_17670</name>
</gene>